<sequence>MIEHKNLIRVIYADTDAMGVVYHTNYIKWFEAGRSELLRSIGYPYSQLEEEGVMLPVAECSCKYKLPAVYDDLLEVTSRISELKAATITLDYEIRRAATGELLVTGWTKHAITDHSFKPVRLRNKNRALYDRIIEG</sequence>
<dbReference type="Proteomes" id="UP000594014">
    <property type="component" value="Chromosome"/>
</dbReference>
<gene>
    <name evidence="1" type="ORF">FRZ06_21000</name>
</gene>
<protein>
    <submittedName>
        <fullName evidence="1">Acyl-CoA thioesterase</fullName>
    </submittedName>
</protein>
<accession>A0ACD1AHB6</accession>
<proteinExistence type="predicted"/>
<dbReference type="EMBL" id="CP042469">
    <property type="protein sequence ID" value="QOX65649.1"/>
    <property type="molecule type" value="Genomic_DNA"/>
</dbReference>
<keyword evidence="2" id="KW-1185">Reference proteome</keyword>
<organism evidence="1 2">
    <name type="scientific">Anoxybacterium hadale</name>
    <dbReference type="NCBI Taxonomy" id="3408580"/>
    <lineage>
        <taxon>Bacteria</taxon>
        <taxon>Bacillati</taxon>
        <taxon>Bacillota</taxon>
        <taxon>Clostridia</taxon>
        <taxon>Peptostreptococcales</taxon>
        <taxon>Anaerovoracaceae</taxon>
        <taxon>Anoxybacterium</taxon>
    </lineage>
</organism>
<evidence type="ECO:0000313" key="2">
    <source>
        <dbReference type="Proteomes" id="UP000594014"/>
    </source>
</evidence>
<name>A0ACD1AHB6_9FIRM</name>
<evidence type="ECO:0000313" key="1">
    <source>
        <dbReference type="EMBL" id="QOX65649.1"/>
    </source>
</evidence>
<reference evidence="1" key="1">
    <citation type="submission" date="2019-08" db="EMBL/GenBank/DDBJ databases">
        <title>Genome sequence of Clostridiales bacterium MT110.</title>
        <authorList>
            <person name="Cao J."/>
        </authorList>
    </citation>
    <scope>NUCLEOTIDE SEQUENCE</scope>
    <source>
        <strain evidence="1">MT110</strain>
    </source>
</reference>